<comment type="similarity">
    <text evidence="2 9">Belongs to the FPP/GGPP synthase family.</text>
</comment>
<evidence type="ECO:0000256" key="6">
    <source>
        <dbReference type="ARBA" id="ARBA00023229"/>
    </source>
</evidence>
<dbReference type="Proteomes" id="UP000826195">
    <property type="component" value="Unassembled WGS sequence"/>
</dbReference>
<evidence type="ECO:0000256" key="1">
    <source>
        <dbReference type="ARBA" id="ARBA00001946"/>
    </source>
</evidence>
<comment type="caution">
    <text evidence="10">The sequence shown here is derived from an EMBL/GenBank/DDBJ whole genome shotgun (WGS) entry which is preliminary data.</text>
</comment>
<dbReference type="InterPro" id="IPR000092">
    <property type="entry name" value="Polyprenyl_synt"/>
</dbReference>
<dbReference type="CDD" id="cd00685">
    <property type="entry name" value="Trans_IPPS_HT"/>
    <property type="match status" value="1"/>
</dbReference>
<evidence type="ECO:0000256" key="3">
    <source>
        <dbReference type="ARBA" id="ARBA00022679"/>
    </source>
</evidence>
<evidence type="ECO:0000256" key="5">
    <source>
        <dbReference type="ARBA" id="ARBA00022842"/>
    </source>
</evidence>
<proteinExistence type="inferred from homology"/>
<gene>
    <name evidence="10" type="ORF">KQX54_021170</name>
</gene>
<sequence length="412" mass="48088">MSVVINRATSKIFQRGIYQYLIDTSIKKNNSVISHIKLNSTNQFVSYKFFRLPLCRMAHSMVQTNWTSSKDESREMMALWPDIVRDLTEAGRHLEIPDATKWMTKVLQYNVPNGKKNRGLALVYAYRMLVPRDQLTEENIRLARILGWSTELLQAFLLIEDDIMDHSVTRRGQPCWYLNNNIGLSAINDGILLEQTVYQLLRTYFKNHECYLDLIETFHDTTMKTVMGQTLDMLSTEFGKRPNLNLFTMNRYNAIVKYKTAYYSFVMPITLAMHFAGVVDPEMYRQAKTILLEMGHFFQVQDDYLNIYGDPRITGKQGLDIKEGKCTWLAVVALQRVTPSQRKIFEECYGIDDEEKVAQIKQLYDDLGLSTTYAIYEEESYNLMNTHIQQISRGLPHDLFFKILSKIYRRDA</sequence>
<protein>
    <recommendedName>
        <fullName evidence="8">Farnesyl pyrophosphate synthase</fullName>
    </recommendedName>
</protein>
<dbReference type="EMBL" id="JAHXZJ010002609">
    <property type="protein sequence ID" value="KAH0541151.1"/>
    <property type="molecule type" value="Genomic_DNA"/>
</dbReference>
<evidence type="ECO:0000256" key="2">
    <source>
        <dbReference type="ARBA" id="ARBA00006706"/>
    </source>
</evidence>
<dbReference type="InterPro" id="IPR008949">
    <property type="entry name" value="Isoprenoid_synthase_dom_sf"/>
</dbReference>
<dbReference type="GO" id="GO:0004161">
    <property type="term" value="F:dimethylallyltranstransferase activity"/>
    <property type="evidence" value="ECO:0007669"/>
    <property type="project" value="TreeGrafter"/>
</dbReference>
<dbReference type="SFLD" id="SFLDS00005">
    <property type="entry name" value="Isoprenoid_Synthase_Type_I"/>
    <property type="match status" value="1"/>
</dbReference>
<keyword evidence="4" id="KW-0479">Metal-binding</keyword>
<evidence type="ECO:0000256" key="8">
    <source>
        <dbReference type="ARBA" id="ARBA00034546"/>
    </source>
</evidence>
<comment type="pathway">
    <text evidence="7">Pheromone biosynthesis.</text>
</comment>
<dbReference type="InterPro" id="IPR033749">
    <property type="entry name" value="Polyprenyl_synt_CS"/>
</dbReference>
<dbReference type="PROSITE" id="PS00444">
    <property type="entry name" value="POLYPRENYL_SYNTHASE_2"/>
    <property type="match status" value="1"/>
</dbReference>
<evidence type="ECO:0000313" key="10">
    <source>
        <dbReference type="EMBL" id="KAH0541151.1"/>
    </source>
</evidence>
<evidence type="ECO:0000313" key="11">
    <source>
        <dbReference type="Proteomes" id="UP000826195"/>
    </source>
</evidence>
<reference evidence="10 11" key="1">
    <citation type="journal article" date="2021" name="J. Hered.">
        <title>A chromosome-level genome assembly of the parasitoid wasp, Cotesia glomerata (Hymenoptera: Braconidae).</title>
        <authorList>
            <person name="Pinto B.J."/>
            <person name="Weis J.J."/>
            <person name="Gamble T."/>
            <person name="Ode P.J."/>
            <person name="Paul R."/>
            <person name="Zaspel J.M."/>
        </authorList>
    </citation>
    <scope>NUCLEOTIDE SEQUENCE [LARGE SCALE GENOMIC DNA]</scope>
    <source>
        <strain evidence="10">CgM1</strain>
    </source>
</reference>
<dbReference type="GO" id="GO:0004337">
    <property type="term" value="F:(2E,6E)-farnesyl diphosphate synthase activity"/>
    <property type="evidence" value="ECO:0007669"/>
    <property type="project" value="TreeGrafter"/>
</dbReference>
<dbReference type="GO" id="GO:0046872">
    <property type="term" value="F:metal ion binding"/>
    <property type="evidence" value="ECO:0007669"/>
    <property type="project" value="UniProtKB-KW"/>
</dbReference>
<name>A0AAV7I3Y1_COTGL</name>
<dbReference type="GO" id="GO:0005737">
    <property type="term" value="C:cytoplasm"/>
    <property type="evidence" value="ECO:0007669"/>
    <property type="project" value="TreeGrafter"/>
</dbReference>
<evidence type="ECO:0000256" key="9">
    <source>
        <dbReference type="RuleBase" id="RU004466"/>
    </source>
</evidence>
<dbReference type="SFLD" id="SFLDG01017">
    <property type="entry name" value="Polyprenyl_Transferase_Like"/>
    <property type="match status" value="1"/>
</dbReference>
<evidence type="ECO:0000256" key="7">
    <source>
        <dbReference type="ARBA" id="ARBA00033740"/>
    </source>
</evidence>
<keyword evidence="5" id="KW-0460">Magnesium</keyword>
<accession>A0AAV7I3Y1</accession>
<dbReference type="GO" id="GO:0045337">
    <property type="term" value="P:farnesyl diphosphate biosynthetic process"/>
    <property type="evidence" value="ECO:0007669"/>
    <property type="project" value="TreeGrafter"/>
</dbReference>
<dbReference type="Gene3D" id="1.10.600.10">
    <property type="entry name" value="Farnesyl Diphosphate Synthase"/>
    <property type="match status" value="1"/>
</dbReference>
<keyword evidence="3 9" id="KW-0808">Transferase</keyword>
<dbReference type="FunFam" id="1.10.600.10:FF:000021">
    <property type="entry name" value="Farnesyl pyrophosphate synthase"/>
    <property type="match status" value="1"/>
</dbReference>
<evidence type="ECO:0000256" key="4">
    <source>
        <dbReference type="ARBA" id="ARBA00022723"/>
    </source>
</evidence>
<keyword evidence="11" id="KW-1185">Reference proteome</keyword>
<dbReference type="AlphaFoldDB" id="A0AAV7I3Y1"/>
<comment type="cofactor">
    <cofactor evidence="1">
        <name>Mg(2+)</name>
        <dbReference type="ChEBI" id="CHEBI:18420"/>
    </cofactor>
</comment>
<organism evidence="10 11">
    <name type="scientific">Cotesia glomerata</name>
    <name type="common">Lepidopteran parasitic wasp</name>
    <name type="synonym">Apanteles glomeratus</name>
    <dbReference type="NCBI Taxonomy" id="32391"/>
    <lineage>
        <taxon>Eukaryota</taxon>
        <taxon>Metazoa</taxon>
        <taxon>Ecdysozoa</taxon>
        <taxon>Arthropoda</taxon>
        <taxon>Hexapoda</taxon>
        <taxon>Insecta</taxon>
        <taxon>Pterygota</taxon>
        <taxon>Neoptera</taxon>
        <taxon>Endopterygota</taxon>
        <taxon>Hymenoptera</taxon>
        <taxon>Apocrita</taxon>
        <taxon>Ichneumonoidea</taxon>
        <taxon>Braconidae</taxon>
        <taxon>Microgastrinae</taxon>
        <taxon>Cotesia</taxon>
    </lineage>
</organism>
<dbReference type="PANTHER" id="PTHR11525">
    <property type="entry name" value="FARNESYL-PYROPHOSPHATE SYNTHETASE"/>
    <property type="match status" value="1"/>
</dbReference>
<dbReference type="GO" id="GO:0042811">
    <property type="term" value="P:pheromone biosynthetic process"/>
    <property type="evidence" value="ECO:0007669"/>
    <property type="project" value="UniProtKB-ARBA"/>
</dbReference>
<dbReference type="PROSITE" id="PS00723">
    <property type="entry name" value="POLYPRENYL_SYNTHASE_1"/>
    <property type="match status" value="1"/>
</dbReference>
<keyword evidence="6" id="KW-0414">Isoprene biosynthesis</keyword>
<dbReference type="Pfam" id="PF00348">
    <property type="entry name" value="polyprenyl_synt"/>
    <property type="match status" value="1"/>
</dbReference>
<dbReference type="InterPro" id="IPR039702">
    <property type="entry name" value="FPS1-like"/>
</dbReference>
<dbReference type="PANTHER" id="PTHR11525:SF0">
    <property type="entry name" value="FARNESYL PYROPHOSPHATE SYNTHASE"/>
    <property type="match status" value="1"/>
</dbReference>
<dbReference type="SUPFAM" id="SSF48576">
    <property type="entry name" value="Terpenoid synthases"/>
    <property type="match status" value="1"/>
</dbReference>